<dbReference type="OrthoDB" id="225378at2"/>
<feature type="compositionally biased region" description="Low complexity" evidence="1">
    <location>
        <begin position="102"/>
        <end position="111"/>
    </location>
</feature>
<dbReference type="KEGG" id="rlc:K227x_28950"/>
<protein>
    <submittedName>
        <fullName evidence="2">Uncharacterized protein</fullName>
    </submittedName>
</protein>
<evidence type="ECO:0000313" key="2">
    <source>
        <dbReference type="EMBL" id="QDT04503.1"/>
    </source>
</evidence>
<sequence length="600" mass="64353">MFPSKFIRDLPSSAKRASLASLLALAFGQVGFGQVVDLAAETLDRSGRVIAEDRDSRVRRTAVARISDQYQSQVVQSPVVQTQSQVPQPTPLQPAPMQSIEGQSIQGQAPSPGQPQPLSQPQPLNLNPGAPIDDLLPPQPPPINNLNNANISPRQQASAGAVRNSFSSAPNMMGDFYGGAYSNFVGSQTVGFSQHLPGVIIMGGSGDPQAILAFEVGSDTFANDLFTGGMGMDGSGDSLADTFSLLEPIPPSDAPTSPGASFTYDGGSATYTFVASGDTPVDGTFTNGDMWLVEYSYSSTLNGTSTKVRPVPGPGVASRRVKLSENFSPDVRDRFFANYNFFNDAFGGLGDVSRYVLGMERILVDDLVSVEFRLPMAGTYSSNQDLAQAEARDFEFGNFTVISKGILLRNDRFIWSGGLGINVPTADDTVLRQNGEKLLEIRNRTVHLLPFTGLFVRKSADTTFQGYIQGDFATNGDPVFGSLTGGDLPKLGTFTDASLVHIDVAGNRVLYRNRCAPLRQVIANAELHYTGTMQDSDSVGNGTLTYENLKSNFNIVNATVGAHLLIGDKLVLSPGISVPLRDGLDEQFDYEAMVQLNYLR</sequence>
<dbReference type="RefSeq" id="WP_145170146.1">
    <property type="nucleotide sequence ID" value="NZ_CP036525.1"/>
</dbReference>
<accession>A0A517NBK1</accession>
<feature type="compositionally biased region" description="Low complexity" evidence="1">
    <location>
        <begin position="121"/>
        <end position="136"/>
    </location>
</feature>
<dbReference type="EMBL" id="CP036525">
    <property type="protein sequence ID" value="QDT04503.1"/>
    <property type="molecule type" value="Genomic_DNA"/>
</dbReference>
<evidence type="ECO:0000313" key="3">
    <source>
        <dbReference type="Proteomes" id="UP000318538"/>
    </source>
</evidence>
<feature type="region of interest" description="Disordered" evidence="1">
    <location>
        <begin position="74"/>
        <end position="163"/>
    </location>
</feature>
<organism evidence="2 3">
    <name type="scientific">Rubripirellula lacrimiformis</name>
    <dbReference type="NCBI Taxonomy" id="1930273"/>
    <lineage>
        <taxon>Bacteria</taxon>
        <taxon>Pseudomonadati</taxon>
        <taxon>Planctomycetota</taxon>
        <taxon>Planctomycetia</taxon>
        <taxon>Pirellulales</taxon>
        <taxon>Pirellulaceae</taxon>
        <taxon>Rubripirellula</taxon>
    </lineage>
</organism>
<feature type="compositionally biased region" description="Low complexity" evidence="1">
    <location>
        <begin position="74"/>
        <end position="87"/>
    </location>
</feature>
<reference evidence="2 3" key="1">
    <citation type="submission" date="2019-02" db="EMBL/GenBank/DDBJ databases">
        <title>Deep-cultivation of Planctomycetes and their phenomic and genomic characterization uncovers novel biology.</title>
        <authorList>
            <person name="Wiegand S."/>
            <person name="Jogler M."/>
            <person name="Boedeker C."/>
            <person name="Pinto D."/>
            <person name="Vollmers J."/>
            <person name="Rivas-Marin E."/>
            <person name="Kohn T."/>
            <person name="Peeters S.H."/>
            <person name="Heuer A."/>
            <person name="Rast P."/>
            <person name="Oberbeckmann S."/>
            <person name="Bunk B."/>
            <person name="Jeske O."/>
            <person name="Meyerdierks A."/>
            <person name="Storesund J.E."/>
            <person name="Kallscheuer N."/>
            <person name="Luecker S."/>
            <person name="Lage O.M."/>
            <person name="Pohl T."/>
            <person name="Merkel B.J."/>
            <person name="Hornburger P."/>
            <person name="Mueller R.-W."/>
            <person name="Bruemmer F."/>
            <person name="Labrenz M."/>
            <person name="Spormann A.M."/>
            <person name="Op den Camp H."/>
            <person name="Overmann J."/>
            <person name="Amann R."/>
            <person name="Jetten M.S.M."/>
            <person name="Mascher T."/>
            <person name="Medema M.H."/>
            <person name="Devos D.P."/>
            <person name="Kaster A.-K."/>
            <person name="Ovreas L."/>
            <person name="Rohde M."/>
            <person name="Galperin M.Y."/>
            <person name="Jogler C."/>
        </authorList>
    </citation>
    <scope>NUCLEOTIDE SEQUENCE [LARGE SCALE GENOMIC DNA]</scope>
    <source>
        <strain evidence="2 3">K22_7</strain>
    </source>
</reference>
<name>A0A517NBK1_9BACT</name>
<keyword evidence="3" id="KW-1185">Reference proteome</keyword>
<feature type="compositionally biased region" description="Polar residues" evidence="1">
    <location>
        <begin position="152"/>
        <end position="163"/>
    </location>
</feature>
<dbReference type="AlphaFoldDB" id="A0A517NBK1"/>
<gene>
    <name evidence="2" type="ORF">K227x_28950</name>
</gene>
<proteinExistence type="predicted"/>
<dbReference type="Proteomes" id="UP000318538">
    <property type="component" value="Chromosome"/>
</dbReference>
<evidence type="ECO:0000256" key="1">
    <source>
        <dbReference type="SAM" id="MobiDB-lite"/>
    </source>
</evidence>